<dbReference type="GO" id="GO:0015562">
    <property type="term" value="F:efflux transmembrane transporter activity"/>
    <property type="evidence" value="ECO:0007669"/>
    <property type="project" value="TreeGrafter"/>
</dbReference>
<feature type="non-terminal residue" evidence="1">
    <location>
        <position position="1"/>
    </location>
</feature>
<evidence type="ECO:0000313" key="1">
    <source>
        <dbReference type="EMBL" id="SVC18221.1"/>
    </source>
</evidence>
<protein>
    <submittedName>
        <fullName evidence="1">Uncharacterized protein</fullName>
    </submittedName>
</protein>
<dbReference type="GO" id="GO:1990281">
    <property type="term" value="C:efflux pump complex"/>
    <property type="evidence" value="ECO:0007669"/>
    <property type="project" value="TreeGrafter"/>
</dbReference>
<dbReference type="PANTHER" id="PTHR30469:SF29">
    <property type="entry name" value="BLR2860 PROTEIN"/>
    <property type="match status" value="1"/>
</dbReference>
<dbReference type="PANTHER" id="PTHR30469">
    <property type="entry name" value="MULTIDRUG RESISTANCE PROTEIN MDTA"/>
    <property type="match status" value="1"/>
</dbReference>
<dbReference type="SUPFAM" id="SSF111369">
    <property type="entry name" value="HlyD-like secretion proteins"/>
    <property type="match status" value="1"/>
</dbReference>
<proteinExistence type="predicted"/>
<gene>
    <name evidence="1" type="ORF">METZ01_LOCUS271075</name>
</gene>
<sequence length="197" mass="21608">GREAFPKIFAPFDGYLERVQVENGDYLNQGGICATLIDPNPMLVVGEISEKEISLVELNAKAKAKLTSGKEIQGVITFVGTSADRVARTFRVEMSVENVDRSIRDGISASFIIEGNKIPSHKISPAILMLGNEGQLGVRTVNSRNEVEFNRIEILEDTLDGIWITGLPESTRIITVGQEYVYLGQTVQVQEIVSPEA</sequence>
<dbReference type="AlphaFoldDB" id="A0A382K6E2"/>
<dbReference type="EMBL" id="UINC01077778">
    <property type="protein sequence ID" value="SVC18221.1"/>
    <property type="molecule type" value="Genomic_DNA"/>
</dbReference>
<dbReference type="Gene3D" id="2.40.30.170">
    <property type="match status" value="1"/>
</dbReference>
<reference evidence="1" key="1">
    <citation type="submission" date="2018-05" db="EMBL/GenBank/DDBJ databases">
        <authorList>
            <person name="Lanie J.A."/>
            <person name="Ng W.-L."/>
            <person name="Kazmierczak K.M."/>
            <person name="Andrzejewski T.M."/>
            <person name="Davidsen T.M."/>
            <person name="Wayne K.J."/>
            <person name="Tettelin H."/>
            <person name="Glass J.I."/>
            <person name="Rusch D."/>
            <person name="Podicherti R."/>
            <person name="Tsui H.-C.T."/>
            <person name="Winkler M.E."/>
        </authorList>
    </citation>
    <scope>NUCLEOTIDE SEQUENCE</scope>
</reference>
<name>A0A382K6E2_9ZZZZ</name>
<accession>A0A382K6E2</accession>
<organism evidence="1">
    <name type="scientific">marine metagenome</name>
    <dbReference type="NCBI Taxonomy" id="408172"/>
    <lineage>
        <taxon>unclassified sequences</taxon>
        <taxon>metagenomes</taxon>
        <taxon>ecological metagenomes</taxon>
    </lineage>
</organism>